<evidence type="ECO:0000313" key="2">
    <source>
        <dbReference type="EMBL" id="QCS40802.1"/>
    </source>
</evidence>
<accession>A0A4V6MBC2</accession>
<dbReference type="InterPro" id="IPR009870">
    <property type="entry name" value="DUF1424"/>
</dbReference>
<dbReference type="Pfam" id="PF07232">
    <property type="entry name" value="DUF1424"/>
    <property type="match status" value="1"/>
</dbReference>
<reference evidence="3" key="1">
    <citation type="submission" date="2019-05" db="EMBL/GenBank/DDBJ databases">
        <title>Genome sequence and methylation pattern of the halophilic Archaeon Natrinema versiforme BOL5-4.</title>
        <authorList>
            <person name="DasSarma P."/>
            <person name="Anton B.P."/>
            <person name="DasSarma S.L."/>
            <person name="Martinez F.L."/>
            <person name="Guzman D."/>
            <person name="Roberts R.J."/>
            <person name="DasSarma S."/>
        </authorList>
    </citation>
    <scope>NUCLEOTIDE SEQUENCE [LARGE SCALE GENOMIC DNA]</scope>
    <source>
        <strain evidence="3">BOL5-4</strain>
        <plasmid evidence="3">pnve2</plasmid>
    </source>
</reference>
<dbReference type="Proteomes" id="UP000302218">
    <property type="component" value="Plasmid pNVE2"/>
</dbReference>
<dbReference type="AlphaFoldDB" id="A0A4V6MBC2"/>
<name>A0A4V6MBC2_9EURY</name>
<dbReference type="KEGG" id="nvr:FEJ81_00010"/>
<evidence type="ECO:0000256" key="1">
    <source>
        <dbReference type="SAM" id="MobiDB-lite"/>
    </source>
</evidence>
<keyword evidence="2" id="KW-0614">Plasmid</keyword>
<organism evidence="2 3">
    <name type="scientific">Natrinema versiforme</name>
    <dbReference type="NCBI Taxonomy" id="88724"/>
    <lineage>
        <taxon>Archaea</taxon>
        <taxon>Methanobacteriati</taxon>
        <taxon>Methanobacteriota</taxon>
        <taxon>Stenosarchaea group</taxon>
        <taxon>Halobacteria</taxon>
        <taxon>Halobacteriales</taxon>
        <taxon>Natrialbaceae</taxon>
        <taxon>Natrinema</taxon>
    </lineage>
</organism>
<proteinExistence type="predicted"/>
<gene>
    <name evidence="2" type="ORF">FEJ81_00010</name>
</gene>
<protein>
    <recommendedName>
        <fullName evidence="4">Replication protein</fullName>
    </recommendedName>
</protein>
<feature type="region of interest" description="Disordered" evidence="1">
    <location>
        <begin position="317"/>
        <end position="346"/>
    </location>
</feature>
<evidence type="ECO:0008006" key="4">
    <source>
        <dbReference type="Google" id="ProtNLM"/>
    </source>
</evidence>
<feature type="compositionally biased region" description="Basic and acidic residues" evidence="1">
    <location>
        <begin position="336"/>
        <end position="346"/>
    </location>
</feature>
<feature type="compositionally biased region" description="Polar residues" evidence="1">
    <location>
        <begin position="1"/>
        <end position="16"/>
    </location>
</feature>
<evidence type="ECO:0000313" key="3">
    <source>
        <dbReference type="Proteomes" id="UP000302218"/>
    </source>
</evidence>
<feature type="region of interest" description="Disordered" evidence="1">
    <location>
        <begin position="1"/>
        <end position="37"/>
    </location>
</feature>
<geneLocation type="plasmid" evidence="3">
    <name>pnve2</name>
</geneLocation>
<dbReference type="EMBL" id="CP040329">
    <property type="protein sequence ID" value="QCS40802.1"/>
    <property type="molecule type" value="Genomic_DNA"/>
</dbReference>
<sequence>MSRSAPVSRPSKTNPADTEKGRAGPSSRRSLKTPLTERDGVDLRAEVCETTLEGVDALSWREATWRWRDYIEDKEGTSAIFENSVGDRVRGSDPHRFDPDYCDKQYAKLKDLERGLRDDYGKRLHTAMLTFTASSTDDDGDPLPPVDHLDGLLSSWEAVTRALRREMEGRRYERLAILEPHKSGYIHIHMAVFVDGPVTQETFAPVIEAHLRNCDGAGRDAHDLADDTTVSVNHVGADRSEDTIENLGTYLAEYLGAYGEDPTEAPEHVQKSNAVLWATGKRRWRPSQGAQEYMATNRSDPVLSDWELVAIEDGDGEEYDVSGAGGGVTRLTTCTDVRRGDPPPDG</sequence>